<feature type="transmembrane region" description="Helical" evidence="2">
    <location>
        <begin position="61"/>
        <end position="80"/>
    </location>
</feature>
<feature type="transmembrane region" description="Helical" evidence="2">
    <location>
        <begin position="86"/>
        <end position="105"/>
    </location>
</feature>
<sequence length="396" mass="43887">MTPNPYQAPPSDSFAGGASPPPSHFVPRRLEFQGELTRQHHRDAVTRAGIRTDYRTATRGMLALAGAYALATGILTLALGDVDFDSVARVTLSTLVLVAGILVFCRHQRWLIGTRIPGFQLATGPIRGWIDGDGLWIETEQSKAYQPLSKLVACAATHDLWVLSFAKELTFWQTLPIDAFTDPALARSVAADLQRAFPPAPPQMIDPRKQASPEGDCLFSTVGDAVRFEGPFYEDDAQGTRLLKATKQTVRRTWFSLAVLLISLLVSILILAGFRTLYLGLAFVWIGFLLTGIVYRVRRTRREASENGRLIAWCSKGWLDDEGYFAMTSLGQTRAAWQFFDHYEITDDTIGLYPHPNDTACCLVSRAQFAGANDWDRATAMVRSKVAPSKDCQREV</sequence>
<evidence type="ECO:0000313" key="3">
    <source>
        <dbReference type="EMBL" id="QEG00932.1"/>
    </source>
</evidence>
<evidence type="ECO:0000313" key="4">
    <source>
        <dbReference type="Proteomes" id="UP000321353"/>
    </source>
</evidence>
<accession>A0A5B9MI02</accession>
<gene>
    <name evidence="3" type="ORF">Mal15_50080</name>
</gene>
<feature type="region of interest" description="Disordered" evidence="1">
    <location>
        <begin position="1"/>
        <end position="20"/>
    </location>
</feature>
<dbReference type="RefSeq" id="WP_147870090.1">
    <property type="nucleotide sequence ID" value="NZ_CP036264.1"/>
</dbReference>
<feature type="transmembrane region" description="Helical" evidence="2">
    <location>
        <begin position="254"/>
        <end position="272"/>
    </location>
</feature>
<dbReference type="Proteomes" id="UP000321353">
    <property type="component" value="Chromosome"/>
</dbReference>
<evidence type="ECO:0000256" key="1">
    <source>
        <dbReference type="SAM" id="MobiDB-lite"/>
    </source>
</evidence>
<reference evidence="3 4" key="1">
    <citation type="submission" date="2019-02" db="EMBL/GenBank/DDBJ databases">
        <title>Planctomycetal bacteria perform biofilm scaping via a novel small molecule.</title>
        <authorList>
            <person name="Jeske O."/>
            <person name="Boedeker C."/>
            <person name="Wiegand S."/>
            <person name="Breitling P."/>
            <person name="Kallscheuer N."/>
            <person name="Jogler M."/>
            <person name="Rohde M."/>
            <person name="Petersen J."/>
            <person name="Medema M.H."/>
            <person name="Surup F."/>
            <person name="Jogler C."/>
        </authorList>
    </citation>
    <scope>NUCLEOTIDE SEQUENCE [LARGE SCALE GENOMIC DNA]</scope>
    <source>
        <strain evidence="3 4">Mal15</strain>
    </source>
</reference>
<evidence type="ECO:0000256" key="2">
    <source>
        <dbReference type="SAM" id="Phobius"/>
    </source>
</evidence>
<protein>
    <recommendedName>
        <fullName evidence="5">YcxB-like protein domain-containing protein</fullName>
    </recommendedName>
</protein>
<proteinExistence type="predicted"/>
<dbReference type="AlphaFoldDB" id="A0A5B9MI02"/>
<name>A0A5B9MI02_9BACT</name>
<evidence type="ECO:0008006" key="5">
    <source>
        <dbReference type="Google" id="ProtNLM"/>
    </source>
</evidence>
<organism evidence="3 4">
    <name type="scientific">Stieleria maiorica</name>
    <dbReference type="NCBI Taxonomy" id="2795974"/>
    <lineage>
        <taxon>Bacteria</taxon>
        <taxon>Pseudomonadati</taxon>
        <taxon>Planctomycetota</taxon>
        <taxon>Planctomycetia</taxon>
        <taxon>Pirellulales</taxon>
        <taxon>Pirellulaceae</taxon>
        <taxon>Stieleria</taxon>
    </lineage>
</organism>
<keyword evidence="2" id="KW-0472">Membrane</keyword>
<keyword evidence="2" id="KW-0812">Transmembrane</keyword>
<feature type="transmembrane region" description="Helical" evidence="2">
    <location>
        <begin position="278"/>
        <end position="297"/>
    </location>
</feature>
<keyword evidence="2" id="KW-1133">Transmembrane helix</keyword>
<keyword evidence="4" id="KW-1185">Reference proteome</keyword>
<dbReference type="KEGG" id="smam:Mal15_50080"/>
<dbReference type="EMBL" id="CP036264">
    <property type="protein sequence ID" value="QEG00932.1"/>
    <property type="molecule type" value="Genomic_DNA"/>
</dbReference>